<protein>
    <submittedName>
        <fullName evidence="7">Unannotated protein</fullName>
    </submittedName>
</protein>
<dbReference type="GO" id="GO:0006950">
    <property type="term" value="P:response to stress"/>
    <property type="evidence" value="ECO:0007669"/>
    <property type="project" value="TreeGrafter"/>
</dbReference>
<dbReference type="InterPro" id="IPR000835">
    <property type="entry name" value="HTH_MarR-typ"/>
</dbReference>
<evidence type="ECO:0000256" key="1">
    <source>
        <dbReference type="ARBA" id="ARBA00023015"/>
    </source>
</evidence>
<dbReference type="PROSITE" id="PS50995">
    <property type="entry name" value="HTH_MARR_2"/>
    <property type="match status" value="1"/>
</dbReference>
<evidence type="ECO:0000256" key="3">
    <source>
        <dbReference type="ARBA" id="ARBA00023163"/>
    </source>
</evidence>
<dbReference type="PANTHER" id="PTHR33164">
    <property type="entry name" value="TRANSCRIPTIONAL REGULATOR, MARR FAMILY"/>
    <property type="match status" value="1"/>
</dbReference>
<dbReference type="SUPFAM" id="SSF46785">
    <property type="entry name" value="Winged helix' DNA-binding domain"/>
    <property type="match status" value="1"/>
</dbReference>
<evidence type="ECO:0000313" key="8">
    <source>
        <dbReference type="EMBL" id="CAB5026794.1"/>
    </source>
</evidence>
<feature type="domain" description="HTH marR-type" evidence="4">
    <location>
        <begin position="12"/>
        <end position="155"/>
    </location>
</feature>
<dbReference type="InterPro" id="IPR023187">
    <property type="entry name" value="Tscrpt_reg_MarR-type_CS"/>
</dbReference>
<evidence type="ECO:0000313" key="6">
    <source>
        <dbReference type="EMBL" id="CAB4814760.1"/>
    </source>
</evidence>
<keyword evidence="1" id="KW-0805">Transcription regulation</keyword>
<dbReference type="InterPro" id="IPR039422">
    <property type="entry name" value="MarR/SlyA-like"/>
</dbReference>
<dbReference type="Gene3D" id="1.10.10.10">
    <property type="entry name" value="Winged helix-like DNA-binding domain superfamily/Winged helix DNA-binding domain"/>
    <property type="match status" value="1"/>
</dbReference>
<dbReference type="PROSITE" id="PS01117">
    <property type="entry name" value="HTH_MARR_1"/>
    <property type="match status" value="1"/>
</dbReference>
<dbReference type="PANTHER" id="PTHR33164:SF57">
    <property type="entry name" value="MARR-FAMILY TRANSCRIPTIONAL REGULATOR"/>
    <property type="match status" value="1"/>
</dbReference>
<dbReference type="PRINTS" id="PR00598">
    <property type="entry name" value="HTHMARR"/>
</dbReference>
<dbReference type="InterPro" id="IPR036388">
    <property type="entry name" value="WH-like_DNA-bd_sf"/>
</dbReference>
<name>A0A6J7FXW5_9ZZZZ</name>
<organism evidence="7">
    <name type="scientific">freshwater metagenome</name>
    <dbReference type="NCBI Taxonomy" id="449393"/>
    <lineage>
        <taxon>unclassified sequences</taxon>
        <taxon>metagenomes</taxon>
        <taxon>ecological metagenomes</taxon>
    </lineage>
</organism>
<dbReference type="EMBL" id="CAEZYR010000146">
    <property type="protein sequence ID" value="CAB4766490.1"/>
    <property type="molecule type" value="Genomic_DNA"/>
</dbReference>
<evidence type="ECO:0000313" key="7">
    <source>
        <dbReference type="EMBL" id="CAB4900477.1"/>
    </source>
</evidence>
<keyword evidence="3" id="KW-0804">Transcription</keyword>
<evidence type="ECO:0000313" key="5">
    <source>
        <dbReference type="EMBL" id="CAB4766490.1"/>
    </source>
</evidence>
<dbReference type="Pfam" id="PF01047">
    <property type="entry name" value="MarR"/>
    <property type="match status" value="1"/>
</dbReference>
<dbReference type="InterPro" id="IPR036390">
    <property type="entry name" value="WH_DNA-bd_sf"/>
</dbReference>
<dbReference type="GO" id="GO:0003677">
    <property type="term" value="F:DNA binding"/>
    <property type="evidence" value="ECO:0007669"/>
    <property type="project" value="UniProtKB-KW"/>
</dbReference>
<dbReference type="SMART" id="SM00347">
    <property type="entry name" value="HTH_MARR"/>
    <property type="match status" value="1"/>
</dbReference>
<gene>
    <name evidence="5" type="ORF">UFOPK2754_02821</name>
    <name evidence="6" type="ORF">UFOPK3139_00263</name>
    <name evidence="7" type="ORF">UFOPK3543_00837</name>
    <name evidence="8" type="ORF">UFOPK3967_03113</name>
</gene>
<dbReference type="EMBL" id="CAFBOS010000314">
    <property type="protein sequence ID" value="CAB5026794.1"/>
    <property type="molecule type" value="Genomic_DNA"/>
</dbReference>
<keyword evidence="2" id="KW-0238">DNA-binding</keyword>
<reference evidence="7" key="1">
    <citation type="submission" date="2020-05" db="EMBL/GenBank/DDBJ databases">
        <authorList>
            <person name="Chiriac C."/>
            <person name="Salcher M."/>
            <person name="Ghai R."/>
            <person name="Kavagutti S V."/>
        </authorList>
    </citation>
    <scope>NUCLEOTIDE SEQUENCE</scope>
</reference>
<sequence length="164" mass="18299">MARPVSRRELEELDLVDDLESIERALNTFFRLSRNFRFQEAVHKRSGFAVDRASYGVLARVGEHQPVRLSDLAHLLGVDVSTISRQVATLEQRGLLSRAADPDDGRAVLLQLTAPGQAYLRKLSAAWHEIVADSLVDWEPREIAQFATMIGRFVANLESSAESA</sequence>
<accession>A0A6J7FXW5</accession>
<dbReference type="EMBL" id="CAFBMH010000020">
    <property type="protein sequence ID" value="CAB4900477.1"/>
    <property type="molecule type" value="Genomic_DNA"/>
</dbReference>
<dbReference type="AlphaFoldDB" id="A0A6J7FXW5"/>
<dbReference type="GO" id="GO:0003700">
    <property type="term" value="F:DNA-binding transcription factor activity"/>
    <property type="evidence" value="ECO:0007669"/>
    <property type="project" value="InterPro"/>
</dbReference>
<evidence type="ECO:0000256" key="2">
    <source>
        <dbReference type="ARBA" id="ARBA00023125"/>
    </source>
</evidence>
<evidence type="ECO:0000259" key="4">
    <source>
        <dbReference type="PROSITE" id="PS50995"/>
    </source>
</evidence>
<proteinExistence type="predicted"/>
<dbReference type="EMBL" id="CAFABA010000006">
    <property type="protein sequence ID" value="CAB4814760.1"/>
    <property type="molecule type" value="Genomic_DNA"/>
</dbReference>